<name>A0A227HP29_VIBPH</name>
<evidence type="ECO:0000256" key="2">
    <source>
        <dbReference type="ARBA" id="ARBA00015188"/>
    </source>
</evidence>
<organism evidence="5 6">
    <name type="scientific">Vibrio parahaemolyticus</name>
    <dbReference type="NCBI Taxonomy" id="670"/>
    <lineage>
        <taxon>Bacteria</taxon>
        <taxon>Pseudomonadati</taxon>
        <taxon>Pseudomonadota</taxon>
        <taxon>Gammaproteobacteria</taxon>
        <taxon>Vibrionales</taxon>
        <taxon>Vibrionaceae</taxon>
        <taxon>Vibrio</taxon>
    </lineage>
</organism>
<comment type="caution">
    <text evidence="5">The sequence shown here is derived from an EMBL/GenBank/DDBJ whole genome shotgun (WGS) entry which is preliminary data.</text>
</comment>
<protein>
    <recommendedName>
        <fullName evidence="2">UDP-N-acetylenolpyruvoylglucosamine reductase</fullName>
    </recommendedName>
    <alternativeName>
        <fullName evidence="3">UDP-N-acetylmuramate dehydrogenase</fullName>
    </alternativeName>
</protein>
<dbReference type="Pfam" id="PF02873">
    <property type="entry name" value="MurB_C"/>
    <property type="match status" value="1"/>
</dbReference>
<evidence type="ECO:0000313" key="6">
    <source>
        <dbReference type="Proteomes" id="UP000214596"/>
    </source>
</evidence>
<sequence>LSPNAIFERVCQVRMEKLPDPAKVGNAGSFFKNPVISQDHYDQLVRKHSDMVAYPANEGMKVAAGWLIDQCGLKGI</sequence>
<dbReference type="PANTHER" id="PTHR21071">
    <property type="entry name" value="UDP-N-ACETYLENOLPYRUVOYLGLUCOSAMINE REDUCTASE"/>
    <property type="match status" value="1"/>
</dbReference>
<reference evidence="5 6" key="1">
    <citation type="journal article" date="2017" name="Appl. Environ. Microbiol.">
        <title>Parallel evolution of two clades of a major Atlantic endemic Vibrio parahaemolyticus pathogen lineage by independent acquisition of related pathogenicity islands.</title>
        <authorList>
            <person name="Xu F."/>
            <person name="Gonzalez-Escalona N."/>
            <person name="Drees K.P."/>
            <person name="Sebra R.P."/>
            <person name="Cooper V.S."/>
            <person name="Jones S.H."/>
            <person name="Whistler C.A."/>
        </authorList>
    </citation>
    <scope>NUCLEOTIDE SEQUENCE [LARGE SCALE GENOMIC DNA]</scope>
    <source>
        <strain evidence="5 6">MAVP-3</strain>
    </source>
</reference>
<dbReference type="PANTHER" id="PTHR21071:SF4">
    <property type="entry name" value="UDP-N-ACETYLENOLPYRUVOYLGLUCOSAMINE REDUCTASE"/>
    <property type="match status" value="1"/>
</dbReference>
<evidence type="ECO:0000256" key="1">
    <source>
        <dbReference type="ARBA" id="ARBA00001974"/>
    </source>
</evidence>
<dbReference type="Gene3D" id="3.90.78.10">
    <property type="entry name" value="UDP-N-acetylenolpyruvoylglucosamine reductase, C-terminal domain"/>
    <property type="match status" value="1"/>
</dbReference>
<evidence type="ECO:0000259" key="4">
    <source>
        <dbReference type="Pfam" id="PF02873"/>
    </source>
</evidence>
<proteinExistence type="predicted"/>
<dbReference type="GO" id="GO:0005829">
    <property type="term" value="C:cytosol"/>
    <property type="evidence" value="ECO:0007669"/>
    <property type="project" value="TreeGrafter"/>
</dbReference>
<feature type="non-terminal residue" evidence="5">
    <location>
        <position position="1"/>
    </location>
</feature>
<dbReference type="GO" id="GO:0008762">
    <property type="term" value="F:UDP-N-acetylmuramate dehydrogenase activity"/>
    <property type="evidence" value="ECO:0007669"/>
    <property type="project" value="InterPro"/>
</dbReference>
<comment type="cofactor">
    <cofactor evidence="1">
        <name>FAD</name>
        <dbReference type="ChEBI" id="CHEBI:57692"/>
    </cofactor>
</comment>
<gene>
    <name evidence="5" type="ORF">CA163_39110</name>
</gene>
<dbReference type="AlphaFoldDB" id="A0A227HP29"/>
<dbReference type="Proteomes" id="UP000214596">
    <property type="component" value="Unassembled WGS sequence"/>
</dbReference>
<dbReference type="InterPro" id="IPR036635">
    <property type="entry name" value="MurB_C_sf"/>
</dbReference>
<accession>A0A227HP29</accession>
<evidence type="ECO:0000313" key="5">
    <source>
        <dbReference type="EMBL" id="OXE07072.1"/>
    </source>
</evidence>
<dbReference type="InterPro" id="IPR011601">
    <property type="entry name" value="MurB_C"/>
</dbReference>
<evidence type="ECO:0000256" key="3">
    <source>
        <dbReference type="ARBA" id="ARBA00031026"/>
    </source>
</evidence>
<dbReference type="SUPFAM" id="SSF56194">
    <property type="entry name" value="Uridine diphospho-N-Acetylenolpyruvylglucosamine reductase, MurB, C-terminal domain"/>
    <property type="match status" value="1"/>
</dbReference>
<dbReference type="GO" id="GO:0071555">
    <property type="term" value="P:cell wall organization"/>
    <property type="evidence" value="ECO:0007669"/>
    <property type="project" value="TreeGrafter"/>
</dbReference>
<feature type="non-terminal residue" evidence="5">
    <location>
        <position position="76"/>
    </location>
</feature>
<feature type="domain" description="UDP-N-acetylenolpyruvoylglucosamine reductase C-terminal" evidence="4">
    <location>
        <begin position="6"/>
        <end position="76"/>
    </location>
</feature>
<dbReference type="EMBL" id="NIXT01005495">
    <property type="protein sequence ID" value="OXE07072.1"/>
    <property type="molecule type" value="Genomic_DNA"/>
</dbReference>
<dbReference type="GO" id="GO:0050660">
    <property type="term" value="F:flavin adenine dinucleotide binding"/>
    <property type="evidence" value="ECO:0007669"/>
    <property type="project" value="TreeGrafter"/>
</dbReference>
<dbReference type="InterPro" id="IPR003170">
    <property type="entry name" value="MurB"/>
</dbReference>